<evidence type="ECO:0000313" key="2">
    <source>
        <dbReference type="Proteomes" id="UP001174934"/>
    </source>
</evidence>
<gene>
    <name evidence="1" type="ORF">B0T17DRAFT_510600</name>
</gene>
<proteinExistence type="predicted"/>
<reference evidence="1" key="1">
    <citation type="submission" date="2023-06" db="EMBL/GenBank/DDBJ databases">
        <title>Genome-scale phylogeny and comparative genomics of the fungal order Sordariales.</title>
        <authorList>
            <consortium name="Lawrence Berkeley National Laboratory"/>
            <person name="Hensen N."/>
            <person name="Bonometti L."/>
            <person name="Westerberg I."/>
            <person name="Brannstrom I.O."/>
            <person name="Guillou S."/>
            <person name="Cros-Aarteil S."/>
            <person name="Calhoun S."/>
            <person name="Haridas S."/>
            <person name="Kuo A."/>
            <person name="Mondo S."/>
            <person name="Pangilinan J."/>
            <person name="Riley R."/>
            <person name="LaButti K."/>
            <person name="Andreopoulos B."/>
            <person name="Lipzen A."/>
            <person name="Chen C."/>
            <person name="Yanf M."/>
            <person name="Daum C."/>
            <person name="Ng V."/>
            <person name="Clum A."/>
            <person name="Steindorff A."/>
            <person name="Ohm R."/>
            <person name="Martin F."/>
            <person name="Silar P."/>
            <person name="Natvig D."/>
            <person name="Lalanne C."/>
            <person name="Gautier V."/>
            <person name="Ament-velasquez S.L."/>
            <person name="Kruys A."/>
            <person name="Hutchinson M.I."/>
            <person name="Powell A.J."/>
            <person name="Barry K."/>
            <person name="Miller A.N."/>
            <person name="Grigoriev I.V."/>
            <person name="Debuchy R."/>
            <person name="Gladieux P."/>
            <person name="Thoren M.H."/>
            <person name="Johannesson H."/>
        </authorList>
    </citation>
    <scope>NUCLEOTIDE SEQUENCE</scope>
    <source>
        <strain evidence="1">SMH3391-2</strain>
    </source>
</reference>
<keyword evidence="2" id="KW-1185">Reference proteome</keyword>
<comment type="caution">
    <text evidence="1">The sequence shown here is derived from an EMBL/GenBank/DDBJ whole genome shotgun (WGS) entry which is preliminary data.</text>
</comment>
<evidence type="ECO:0000313" key="1">
    <source>
        <dbReference type="EMBL" id="KAK0616054.1"/>
    </source>
</evidence>
<sequence length="152" mass="17295">MRATENRKRQQIMLRGPPVKISRLITSVLRDRLSASHSEPMPAQLSRDLLADLPDKLKQCTAMHATDSALNDISYCTVLSKSSRTAQHSITRWQTSDNGAVRRRQGYADNGEANGRKVLLKSRAIMRKNAHIMQFKRQLKVNKWISRLAAEE</sequence>
<dbReference type="EMBL" id="JAULSR010000006">
    <property type="protein sequence ID" value="KAK0616054.1"/>
    <property type="molecule type" value="Genomic_DNA"/>
</dbReference>
<dbReference type="Proteomes" id="UP001174934">
    <property type="component" value="Unassembled WGS sequence"/>
</dbReference>
<accession>A0AA40BWD6</accession>
<dbReference type="AlphaFoldDB" id="A0AA40BWD6"/>
<protein>
    <submittedName>
        <fullName evidence="1">Uncharacterized protein</fullName>
    </submittedName>
</protein>
<name>A0AA40BWD6_9PEZI</name>
<organism evidence="1 2">
    <name type="scientific">Bombardia bombarda</name>
    <dbReference type="NCBI Taxonomy" id="252184"/>
    <lineage>
        <taxon>Eukaryota</taxon>
        <taxon>Fungi</taxon>
        <taxon>Dikarya</taxon>
        <taxon>Ascomycota</taxon>
        <taxon>Pezizomycotina</taxon>
        <taxon>Sordariomycetes</taxon>
        <taxon>Sordariomycetidae</taxon>
        <taxon>Sordariales</taxon>
        <taxon>Lasiosphaeriaceae</taxon>
        <taxon>Bombardia</taxon>
    </lineage>
</organism>